<dbReference type="AlphaFoldDB" id="A0A316VKL8"/>
<dbReference type="EMBL" id="KZ819602">
    <property type="protein sequence ID" value="PWN36883.1"/>
    <property type="molecule type" value="Genomic_DNA"/>
</dbReference>
<gene>
    <name evidence="2" type="ORF">FA14DRAFT_169806</name>
</gene>
<feature type="region of interest" description="Disordered" evidence="1">
    <location>
        <begin position="259"/>
        <end position="341"/>
    </location>
</feature>
<feature type="compositionally biased region" description="Basic and acidic residues" evidence="1">
    <location>
        <begin position="393"/>
        <end position="403"/>
    </location>
</feature>
<evidence type="ECO:0000313" key="2">
    <source>
        <dbReference type="EMBL" id="PWN36883.1"/>
    </source>
</evidence>
<dbReference type="InParanoid" id="A0A316VKL8"/>
<feature type="compositionally biased region" description="Polar residues" evidence="1">
    <location>
        <begin position="438"/>
        <end position="447"/>
    </location>
</feature>
<feature type="compositionally biased region" description="Acidic residues" evidence="1">
    <location>
        <begin position="287"/>
        <end position="301"/>
    </location>
</feature>
<name>A0A316VKL8_9BASI</name>
<dbReference type="Proteomes" id="UP000245771">
    <property type="component" value="Unassembled WGS sequence"/>
</dbReference>
<accession>A0A316VKL8</accession>
<feature type="region of interest" description="Disordered" evidence="1">
    <location>
        <begin position="393"/>
        <end position="515"/>
    </location>
</feature>
<feature type="compositionally biased region" description="Low complexity" evidence="1">
    <location>
        <begin position="450"/>
        <end position="461"/>
    </location>
</feature>
<feature type="compositionally biased region" description="Basic and acidic residues" evidence="1">
    <location>
        <begin position="472"/>
        <end position="500"/>
    </location>
</feature>
<sequence length="662" mass="74594">MSGKDAQGAGSSSLRCSKRMHLSGLNADQCSLKDLEDRFGSFGLTVTEVHNWPPLPNAVDQPTDWCFLTLTGEENKIRRAVDLLHGTLWKAKKLRISKAKERAWQATDASADKEKKKKIKKTKGIEGVESETLHTPITSKDVEKGEWGWKKTPAGHLIRPMHMRPDHPLPKPTIVKVDEETKDPKKKRRKQDTAPRPLSRAKRITIDPSRYGAIHLSKMMLEDPTVEAVPGQAWSFEEDESEGNAIWTLKDEEGKVIRTEQVAIRHPNANTYSTSDDEYSASSSKTDEEEDDDGIFDEIDAAIDQASNISDSEEENGVGEKDDVEDEPEENLPAKAVGEEAMQITYPHYDPDEEDAFSDGYQEMTAEKFSEGKVDHGLESRKQLDLLRRMFGEDALRADRPERAQGVTSLLDDDDESNGDAAEKQDTHNENDELDLQEQPSQSAQRDTVQESTDTESVSSDSSEEESQPEPEPSKPADIEMQDIQKPEEDQPAKEGDRVEMTTLTDMFRPKEDKGGFSIMADLDLDLDEEFNFEPDVEDGEADAVQDLNTRTQDFTPSYTTLPQTVKKQVAVFPSLDADGTIRTNGNDFISTLARQLRQRDPSMTAFFDFDDPETISQKWEERKSTLTQVWKRRHREALKKKKRKYTGSRAAGTALPGRRVM</sequence>
<keyword evidence="3" id="KW-1185">Reference proteome</keyword>
<feature type="compositionally biased region" description="Acidic residues" evidence="1">
    <location>
        <begin position="311"/>
        <end position="330"/>
    </location>
</feature>
<organism evidence="2 3">
    <name type="scientific">Meira miltonrushii</name>
    <dbReference type="NCBI Taxonomy" id="1280837"/>
    <lineage>
        <taxon>Eukaryota</taxon>
        <taxon>Fungi</taxon>
        <taxon>Dikarya</taxon>
        <taxon>Basidiomycota</taxon>
        <taxon>Ustilaginomycotina</taxon>
        <taxon>Exobasidiomycetes</taxon>
        <taxon>Exobasidiales</taxon>
        <taxon>Brachybasidiaceae</taxon>
        <taxon>Meira</taxon>
    </lineage>
</organism>
<feature type="region of interest" description="Disordered" evidence="1">
    <location>
        <begin position="158"/>
        <end position="206"/>
    </location>
</feature>
<dbReference type="RefSeq" id="XP_025357185.1">
    <property type="nucleotide sequence ID" value="XM_025500236.1"/>
</dbReference>
<dbReference type="OrthoDB" id="21643at2759"/>
<reference evidence="2 3" key="1">
    <citation type="journal article" date="2018" name="Mol. Biol. Evol.">
        <title>Broad Genomic Sampling Reveals a Smut Pathogenic Ancestry of the Fungal Clade Ustilaginomycotina.</title>
        <authorList>
            <person name="Kijpornyongpan T."/>
            <person name="Mondo S.J."/>
            <person name="Barry K."/>
            <person name="Sandor L."/>
            <person name="Lee J."/>
            <person name="Lipzen A."/>
            <person name="Pangilinan J."/>
            <person name="LaButti K."/>
            <person name="Hainaut M."/>
            <person name="Henrissat B."/>
            <person name="Grigoriev I.V."/>
            <person name="Spatafora J.W."/>
            <person name="Aime M.C."/>
        </authorList>
    </citation>
    <scope>NUCLEOTIDE SEQUENCE [LARGE SCALE GENOMIC DNA]</scope>
    <source>
        <strain evidence="2 3">MCA 3882</strain>
    </source>
</reference>
<protein>
    <submittedName>
        <fullName evidence="2">Uncharacterized protein</fullName>
    </submittedName>
</protein>
<feature type="region of interest" description="Disordered" evidence="1">
    <location>
        <begin position="638"/>
        <end position="662"/>
    </location>
</feature>
<proteinExistence type="predicted"/>
<evidence type="ECO:0000313" key="3">
    <source>
        <dbReference type="Proteomes" id="UP000245771"/>
    </source>
</evidence>
<feature type="compositionally biased region" description="Basic and acidic residues" evidence="1">
    <location>
        <begin position="421"/>
        <end position="431"/>
    </location>
</feature>
<feature type="compositionally biased region" description="Basic residues" evidence="1">
    <location>
        <begin position="638"/>
        <end position="647"/>
    </location>
</feature>
<dbReference type="STRING" id="1280837.A0A316VKL8"/>
<dbReference type="GeneID" id="37022017"/>
<evidence type="ECO:0000256" key="1">
    <source>
        <dbReference type="SAM" id="MobiDB-lite"/>
    </source>
</evidence>